<dbReference type="EMBL" id="WFLI01000008">
    <property type="protein sequence ID" value="KAB8065125.1"/>
    <property type="molecule type" value="Genomic_DNA"/>
</dbReference>
<evidence type="ECO:0000313" key="22">
    <source>
        <dbReference type="EMBL" id="KAB8065125.1"/>
    </source>
</evidence>
<keyword evidence="16" id="KW-0003">3Fe-4S</keyword>
<accession>A0A6I1I2K9</accession>
<dbReference type="CDD" id="cd00982">
    <property type="entry name" value="gltB_C"/>
    <property type="match status" value="1"/>
</dbReference>
<evidence type="ECO:0000256" key="19">
    <source>
        <dbReference type="ARBA" id="ARBA00072108"/>
    </source>
</evidence>
<evidence type="ECO:0000256" key="14">
    <source>
        <dbReference type="ARBA" id="ARBA00023014"/>
    </source>
</evidence>
<evidence type="ECO:0000256" key="10">
    <source>
        <dbReference type="ARBA" id="ARBA00022827"/>
    </source>
</evidence>
<evidence type="ECO:0000259" key="21">
    <source>
        <dbReference type="PROSITE" id="PS51278"/>
    </source>
</evidence>
<dbReference type="SUPFAM" id="SSF51395">
    <property type="entry name" value="FMN-linked oxidoreductases"/>
    <property type="match status" value="1"/>
</dbReference>
<dbReference type="GO" id="GO:0006537">
    <property type="term" value="P:glutamate biosynthetic process"/>
    <property type="evidence" value="ECO:0007669"/>
    <property type="project" value="UniProtKB-KW"/>
</dbReference>
<dbReference type="InterPro" id="IPR006982">
    <property type="entry name" value="Glu_synth_centr_N"/>
</dbReference>
<keyword evidence="13" id="KW-0408">Iron</keyword>
<dbReference type="GO" id="GO:0051538">
    <property type="term" value="F:3 iron, 4 sulfur cluster binding"/>
    <property type="evidence" value="ECO:0007669"/>
    <property type="project" value="UniProtKB-KW"/>
</dbReference>
<keyword evidence="15" id="KW-0314">Glutamate biosynthesis</keyword>
<dbReference type="Gene3D" id="2.160.20.60">
    <property type="entry name" value="Glutamate synthase, alpha subunit, C-terminal domain"/>
    <property type="match status" value="1"/>
</dbReference>
<evidence type="ECO:0000256" key="8">
    <source>
        <dbReference type="ARBA" id="ARBA00022643"/>
    </source>
</evidence>
<keyword evidence="8" id="KW-0288">FMN</keyword>
<comment type="cofactor">
    <cofactor evidence="2">
        <name>[3Fe-4S] cluster</name>
        <dbReference type="ChEBI" id="CHEBI:21137"/>
    </cofactor>
</comment>
<keyword evidence="14" id="KW-0411">Iron-sulfur</keyword>
<keyword evidence="12" id="KW-0560">Oxidoreductase</keyword>
<comment type="pathway">
    <text evidence="17">Amino-acid biosynthesis; L-glutamate biosynthesis via GLT pathway; L-glutamate from 2-oxoglutarate and L-glutamine (NADP(+) route): step 1/1.</text>
</comment>
<gene>
    <name evidence="22" type="ORF">GCN75_08895</name>
</gene>
<dbReference type="RefSeq" id="WP_152282230.1">
    <property type="nucleotide sequence ID" value="NZ_WFLI01000008.1"/>
</dbReference>
<evidence type="ECO:0000256" key="6">
    <source>
        <dbReference type="ARBA" id="ARBA00022605"/>
    </source>
</evidence>
<dbReference type="Pfam" id="PF00310">
    <property type="entry name" value="GATase_2"/>
    <property type="match status" value="1"/>
</dbReference>
<dbReference type="FunFam" id="3.20.20.70:FF:000031">
    <property type="entry name" value="Glutamate synthase 1 [NADH]"/>
    <property type="match status" value="1"/>
</dbReference>
<dbReference type="EC" id="1.4.1.13" evidence="5"/>
<evidence type="ECO:0000256" key="20">
    <source>
        <dbReference type="ARBA" id="ARBA00079921"/>
    </source>
</evidence>
<keyword evidence="11" id="KW-0315">Glutamine amidotransferase</keyword>
<evidence type="ECO:0000256" key="9">
    <source>
        <dbReference type="ARBA" id="ARBA00022723"/>
    </source>
</evidence>
<evidence type="ECO:0000256" key="12">
    <source>
        <dbReference type="ARBA" id="ARBA00023002"/>
    </source>
</evidence>
<dbReference type="GO" id="GO:0046872">
    <property type="term" value="F:metal ion binding"/>
    <property type="evidence" value="ECO:0007669"/>
    <property type="project" value="UniProtKB-KW"/>
</dbReference>
<keyword evidence="7" id="KW-0285">Flavoprotein</keyword>
<dbReference type="InterPro" id="IPR002932">
    <property type="entry name" value="Glu_synthdom"/>
</dbReference>
<comment type="cofactor">
    <cofactor evidence="3">
        <name>FAD</name>
        <dbReference type="ChEBI" id="CHEBI:57692"/>
    </cofactor>
</comment>
<evidence type="ECO:0000256" key="18">
    <source>
        <dbReference type="ARBA" id="ARBA00048151"/>
    </source>
</evidence>
<evidence type="ECO:0000256" key="1">
    <source>
        <dbReference type="ARBA" id="ARBA00001917"/>
    </source>
</evidence>
<dbReference type="Gene3D" id="3.20.20.70">
    <property type="entry name" value="Aldolase class I"/>
    <property type="match status" value="2"/>
</dbReference>
<reference evidence="22 23" key="1">
    <citation type="submission" date="2019-10" db="EMBL/GenBank/DDBJ databases">
        <title>Three novel species isolated from a subtropical stream in China.</title>
        <authorList>
            <person name="Lu H."/>
        </authorList>
    </citation>
    <scope>NUCLEOTIDE SEQUENCE [LARGE SCALE GENOMIC DNA]</scope>
    <source>
        <strain evidence="22 23">FT13W</strain>
    </source>
</reference>
<dbReference type="CDD" id="cd02808">
    <property type="entry name" value="GltS_FMN"/>
    <property type="match status" value="1"/>
</dbReference>
<keyword evidence="10" id="KW-0274">FAD</keyword>
<name>A0A6I1I2K9_9BURK</name>
<dbReference type="FunFam" id="3.20.20.70:FF:000053">
    <property type="entry name" value="Glutamate synthase large subunit"/>
    <property type="match status" value="1"/>
</dbReference>
<dbReference type="InterPro" id="IPR029055">
    <property type="entry name" value="Ntn_hydrolases_N"/>
</dbReference>
<evidence type="ECO:0000256" key="13">
    <source>
        <dbReference type="ARBA" id="ARBA00023004"/>
    </source>
</evidence>
<dbReference type="PANTHER" id="PTHR11938">
    <property type="entry name" value="FAD NADPH DEHYDROGENASE/OXIDOREDUCTASE"/>
    <property type="match status" value="1"/>
</dbReference>
<comment type="caution">
    <text evidence="22">The sequence shown here is derived from an EMBL/GenBank/DDBJ whole genome shotgun (WGS) entry which is preliminary data.</text>
</comment>
<evidence type="ECO:0000256" key="17">
    <source>
        <dbReference type="ARBA" id="ARBA00037898"/>
    </source>
</evidence>
<keyword evidence="9" id="KW-0479">Metal-binding</keyword>
<dbReference type="SUPFAM" id="SSF56235">
    <property type="entry name" value="N-terminal nucleophile aminohydrolases (Ntn hydrolases)"/>
    <property type="match status" value="1"/>
</dbReference>
<evidence type="ECO:0000256" key="3">
    <source>
        <dbReference type="ARBA" id="ARBA00001974"/>
    </source>
</evidence>
<dbReference type="Pfam" id="PF01645">
    <property type="entry name" value="Glu_synthase"/>
    <property type="match status" value="1"/>
</dbReference>
<sequence>MKAQGLYDPANEHDACGVGFVAHIKGNKTHSIVEQGLLILKNLDHRGAVGADALMGDGAGILIQIPDQYYREEMAKQGVELPPPGEYGVGMVFLPKEHASRIACEQEIERAVRIEGQVVLGWRNVPIDTDMPMSPTVRAKEPVIRQIFIGRGPDIMVTDALERKLYVIRKSSGHAIQALKLLHGKEFFVPSMSARTIVYKGLLLADQVGVYYKDLQDARCISALALVHQRFSTNTFPEWPLAHPYRLIAHNGEINTVKGNFNWMRAREGVMKSAVLGDDLQKLFPLIYEGQSDTACFDNALELLLMAGYPIAQAMMMMIPEAWENHTTMDDNRRAFYEYHAAMMEPWDGPAAMAFTDGRHIGGTLDRNGLRPARYIVTDDDLVVMASESGVLPIPESKIIQKWRLQPGKMFLIDLEAGRIIDDQELKNTYANAKPYKAWINSVRIKLDEIKLAEGQAKQDRAQGEKVQPSLLDRQQAFGYTQEDLKFLMAPMALAGEEATGSMGNDSPLAVMSNKLKPLYNYFKQLFAQVTNPPIDPIREAMVMSLVSFIGPKPNLLDTNNVNPPMRLEVAQPVLGFDDMARLRNISAHTGGKFKSYELDICYPLAWGKEGVEACLASLCAEAVDAVKSGHNILIVSDRAICADQVAIPALLATSTVHQHLVSKGLRASTGLVVETGSARETHHFALLAGYGAEAVHPYLAMETLAEMAHGLPGDLSADKAIYNYTKAVGKGLMKVMSKMGISTYMSYCGAQIFEAIGLNKSLVDKYFKGTASNVEGIGVFEVAEEALRLHALAFGSDPVLADKLDAGGEYAFRVRGEDHMWTPDAIAKLQHSTRSNNFSSYKEYAQIINDQSRRHLTLRGLFEFKLDPTKAIPLDEVEPAKEIVKRFATGAMSLGSISTEAHATLAVAMNRIGGKSNTGEGGEDPNRYTQELKGIPIRQGDTMASVVGAEQIVVDIPLQEGDSMRSRIKQVASGRFGVTAAYLNSADQIQIKMAQGAKPGEGGQLPGHKVSEYIASLRFSVPGVGLISPPPHHDIYSIEDLAQLIHDLKNANPRASISVKLVSEVGIGTVAAGVTKAKADHVVVAGHDGGTGASPLSSVKHAGTPWELGLAETQQTLVLNGLRSRIRVQADGQMKTGRDVVIAALLGADEIGFATAPLVVEGCIMMRKCHLNTCPVGVATQDPVLRAKFSGKPEYVVNYFFFVAEEARQLMAQLGIRTYDELIGRVDLLDKSKAISHWKAQGLDFSAIFHKPETPDGQACRHVEFQDHALEKALDHKLIAQARAALEKGERVSFISPVRNLNRTVGTMLSGEVAKKYGHAGLPDDTIHIQLQGTAGQSACAFLAHGITIDLVGEGNDYVGKGLSGGRIIVRPNTEFRGWAVDNIIIGNTVLYGAIAGEAFFNGVAGERFAVRNSGATTVVEGLGDHGCEYMTGGTVVVLGNTGRNFAAGMSGGIAYVYDPAGDFASKCNTAMVSLDKVVSAAEQHVDRDAWHTQHRDGVPEADEVILKRLIERHFKHTGSTRARVLLDDWAAARGKFVKVFPNEYKRALIEMAADAAMEVQAVAA</sequence>
<protein>
    <recommendedName>
        <fullName evidence="19">Glutamate synthase [NADPH] large chain</fullName>
        <ecNumber evidence="5">1.4.1.13</ecNumber>
    </recommendedName>
    <alternativeName>
        <fullName evidence="20">Glutamate synthase subunit alpha</fullName>
    </alternativeName>
</protein>
<evidence type="ECO:0000256" key="15">
    <source>
        <dbReference type="ARBA" id="ARBA00023164"/>
    </source>
</evidence>
<dbReference type="InterPro" id="IPR017932">
    <property type="entry name" value="GATase_2_dom"/>
</dbReference>
<dbReference type="GO" id="GO:0019676">
    <property type="term" value="P:ammonia assimilation cycle"/>
    <property type="evidence" value="ECO:0007669"/>
    <property type="project" value="TreeGrafter"/>
</dbReference>
<dbReference type="PANTHER" id="PTHR11938:SF133">
    <property type="entry name" value="GLUTAMATE SYNTHASE (NADH)"/>
    <property type="match status" value="1"/>
</dbReference>
<evidence type="ECO:0000256" key="11">
    <source>
        <dbReference type="ARBA" id="ARBA00022962"/>
    </source>
</evidence>
<evidence type="ECO:0000256" key="2">
    <source>
        <dbReference type="ARBA" id="ARBA00001927"/>
    </source>
</evidence>
<dbReference type="PROSITE" id="PS51278">
    <property type="entry name" value="GATASE_TYPE_2"/>
    <property type="match status" value="1"/>
</dbReference>
<dbReference type="InterPro" id="IPR036485">
    <property type="entry name" value="Glu_synth_asu_C_sf"/>
</dbReference>
<dbReference type="Pfam" id="PF01493">
    <property type="entry name" value="GXGXG"/>
    <property type="match status" value="1"/>
</dbReference>
<organism evidence="22 23">
    <name type="scientific">Janthinobacterium violaceinigrum</name>
    <dbReference type="NCBI Taxonomy" id="2654252"/>
    <lineage>
        <taxon>Bacteria</taxon>
        <taxon>Pseudomonadati</taxon>
        <taxon>Pseudomonadota</taxon>
        <taxon>Betaproteobacteria</taxon>
        <taxon>Burkholderiales</taxon>
        <taxon>Oxalobacteraceae</taxon>
        <taxon>Janthinobacterium</taxon>
    </lineage>
</organism>
<dbReference type="InterPro" id="IPR002489">
    <property type="entry name" value="Glu_synth_asu_C"/>
</dbReference>
<dbReference type="GO" id="GO:0004355">
    <property type="term" value="F:glutamate synthase (NADPH) activity"/>
    <property type="evidence" value="ECO:0007669"/>
    <property type="project" value="UniProtKB-EC"/>
</dbReference>
<dbReference type="FunFam" id="2.160.20.60:FF:000001">
    <property type="entry name" value="Glutamate synthase, large subunit"/>
    <property type="match status" value="1"/>
</dbReference>
<dbReference type="SUPFAM" id="SSF69336">
    <property type="entry name" value="Alpha subunit of glutamate synthase, C-terminal domain"/>
    <property type="match status" value="1"/>
</dbReference>
<evidence type="ECO:0000256" key="16">
    <source>
        <dbReference type="ARBA" id="ARBA00023291"/>
    </source>
</evidence>
<keyword evidence="23" id="KW-1185">Reference proteome</keyword>
<dbReference type="InterPro" id="IPR013785">
    <property type="entry name" value="Aldolase_TIM"/>
</dbReference>
<dbReference type="Pfam" id="PF04898">
    <property type="entry name" value="Glu_syn_central"/>
    <property type="match status" value="1"/>
</dbReference>
<proteinExistence type="inferred from homology"/>
<comment type="cofactor">
    <cofactor evidence="1">
        <name>FMN</name>
        <dbReference type="ChEBI" id="CHEBI:58210"/>
    </cofactor>
</comment>
<evidence type="ECO:0000256" key="5">
    <source>
        <dbReference type="ARBA" id="ARBA00012079"/>
    </source>
</evidence>
<evidence type="ECO:0000313" key="23">
    <source>
        <dbReference type="Proteomes" id="UP000468717"/>
    </source>
</evidence>
<comment type="similarity">
    <text evidence="4">Belongs to the glutamate synthase family.</text>
</comment>
<keyword evidence="6" id="KW-0028">Amino-acid biosynthesis</keyword>
<dbReference type="FunFam" id="3.60.20.10:FF:000001">
    <property type="entry name" value="Glutamate synthase, large subunit"/>
    <property type="match status" value="1"/>
</dbReference>
<evidence type="ECO:0000256" key="7">
    <source>
        <dbReference type="ARBA" id="ARBA00022630"/>
    </source>
</evidence>
<dbReference type="Gene3D" id="3.60.20.10">
    <property type="entry name" value="Glutamine Phosphoribosylpyrophosphate, subunit 1, domain 1"/>
    <property type="match status" value="1"/>
</dbReference>
<dbReference type="CDD" id="cd00713">
    <property type="entry name" value="GltS"/>
    <property type="match status" value="1"/>
</dbReference>
<comment type="catalytic activity">
    <reaction evidence="18">
        <text>2 L-glutamate + NADP(+) = L-glutamine + 2-oxoglutarate + NADPH + H(+)</text>
        <dbReference type="Rhea" id="RHEA:15501"/>
        <dbReference type="ChEBI" id="CHEBI:15378"/>
        <dbReference type="ChEBI" id="CHEBI:16810"/>
        <dbReference type="ChEBI" id="CHEBI:29985"/>
        <dbReference type="ChEBI" id="CHEBI:57783"/>
        <dbReference type="ChEBI" id="CHEBI:58349"/>
        <dbReference type="ChEBI" id="CHEBI:58359"/>
        <dbReference type="EC" id="1.4.1.13"/>
    </reaction>
</comment>
<evidence type="ECO:0000256" key="4">
    <source>
        <dbReference type="ARBA" id="ARBA00009716"/>
    </source>
</evidence>
<dbReference type="InterPro" id="IPR050711">
    <property type="entry name" value="ET-N_metabolism_enzyme"/>
</dbReference>
<feature type="domain" description="Glutamine amidotransferase type-2" evidence="21">
    <location>
        <begin position="16"/>
        <end position="416"/>
    </location>
</feature>
<dbReference type="Proteomes" id="UP000468717">
    <property type="component" value="Unassembled WGS sequence"/>
</dbReference>